<organism evidence="1 2">
    <name type="scientific">Gymnopus androsaceus JB14</name>
    <dbReference type="NCBI Taxonomy" id="1447944"/>
    <lineage>
        <taxon>Eukaryota</taxon>
        <taxon>Fungi</taxon>
        <taxon>Dikarya</taxon>
        <taxon>Basidiomycota</taxon>
        <taxon>Agaricomycotina</taxon>
        <taxon>Agaricomycetes</taxon>
        <taxon>Agaricomycetidae</taxon>
        <taxon>Agaricales</taxon>
        <taxon>Marasmiineae</taxon>
        <taxon>Omphalotaceae</taxon>
        <taxon>Gymnopus</taxon>
    </lineage>
</organism>
<accession>A0A6A4GJ97</accession>
<evidence type="ECO:0000313" key="1">
    <source>
        <dbReference type="EMBL" id="KAE9385450.1"/>
    </source>
</evidence>
<gene>
    <name evidence="1" type="ORF">BT96DRAFT_595294</name>
</gene>
<reference evidence="1" key="1">
    <citation type="journal article" date="2019" name="Environ. Microbiol.">
        <title>Fungal ecological strategies reflected in gene transcription - a case study of two litter decomposers.</title>
        <authorList>
            <person name="Barbi F."/>
            <person name="Kohler A."/>
            <person name="Barry K."/>
            <person name="Baskaran P."/>
            <person name="Daum C."/>
            <person name="Fauchery L."/>
            <person name="Ihrmark K."/>
            <person name="Kuo A."/>
            <person name="LaButti K."/>
            <person name="Lipzen A."/>
            <person name="Morin E."/>
            <person name="Grigoriev I.V."/>
            <person name="Henrissat B."/>
            <person name="Lindahl B."/>
            <person name="Martin F."/>
        </authorList>
    </citation>
    <scope>NUCLEOTIDE SEQUENCE</scope>
    <source>
        <strain evidence="1">JB14</strain>
    </source>
</reference>
<sequence>MLLTVSLELDNVLRLPHFLLKPDKSIVAPSSPVQVRRPSLANHQSVMAMPPPNRQLAEQLRLKGSFTDPAQFRRREAFDAVPPQNVVSFDRDLFDIHEDEHDEEHELSYHSYHHDLHDYHYQPDHHGNVRETHSDIEEEKYEVEYPTFPSQSQYHQYQYQQQRQLLPSTYTIHQPTYSHPPGLAHPTAARGLVYPAMGQLLGLPMYH</sequence>
<protein>
    <submittedName>
        <fullName evidence="1">Uncharacterized protein</fullName>
    </submittedName>
</protein>
<dbReference type="AlphaFoldDB" id="A0A6A4GJ97"/>
<proteinExistence type="predicted"/>
<evidence type="ECO:0000313" key="2">
    <source>
        <dbReference type="Proteomes" id="UP000799118"/>
    </source>
</evidence>
<name>A0A6A4GJ97_9AGAR</name>
<dbReference type="Proteomes" id="UP000799118">
    <property type="component" value="Unassembled WGS sequence"/>
</dbReference>
<dbReference type="EMBL" id="ML769984">
    <property type="protein sequence ID" value="KAE9385450.1"/>
    <property type="molecule type" value="Genomic_DNA"/>
</dbReference>
<keyword evidence="2" id="KW-1185">Reference proteome</keyword>